<gene>
    <name evidence="1" type="ORF">SAMN04488498_10640</name>
</gene>
<dbReference type="OrthoDB" id="8085937at2"/>
<dbReference type="RefSeq" id="WP_149760411.1">
    <property type="nucleotide sequence ID" value="NZ_BSPE01000031.1"/>
</dbReference>
<organism evidence="1 2">
    <name type="scientific">Neomesorhizobium albiziae</name>
    <dbReference type="NCBI Taxonomy" id="335020"/>
    <lineage>
        <taxon>Bacteria</taxon>
        <taxon>Pseudomonadati</taxon>
        <taxon>Pseudomonadota</taxon>
        <taxon>Alphaproteobacteria</taxon>
        <taxon>Hyphomicrobiales</taxon>
        <taxon>Phyllobacteriaceae</taxon>
        <taxon>Neomesorhizobium</taxon>
    </lineage>
</organism>
<evidence type="ECO:0008006" key="3">
    <source>
        <dbReference type="Google" id="ProtNLM"/>
    </source>
</evidence>
<reference evidence="1 2" key="1">
    <citation type="submission" date="2016-10" db="EMBL/GenBank/DDBJ databases">
        <authorList>
            <person name="Varghese N."/>
            <person name="Submissions S."/>
        </authorList>
    </citation>
    <scope>NUCLEOTIDE SEQUENCE [LARGE SCALE GENOMIC DNA]</scope>
    <source>
        <strain evidence="1 2">DSM 21822</strain>
    </source>
</reference>
<evidence type="ECO:0000313" key="2">
    <source>
        <dbReference type="Proteomes" id="UP000323300"/>
    </source>
</evidence>
<dbReference type="Proteomes" id="UP000323300">
    <property type="component" value="Unassembled WGS sequence"/>
</dbReference>
<proteinExistence type="predicted"/>
<dbReference type="AlphaFoldDB" id="A0A1I3Z9T2"/>
<keyword evidence="2" id="KW-1185">Reference proteome</keyword>
<name>A0A1I3Z9T2_9HYPH</name>
<sequence length="147" mass="16462">MPRHPTKREIPQKAFLPPRVAGRVPIDSGIPVAMPATEVSWENSWIRYAPSTAARFDASFRRQPPAAPPQVAGGYFVAGFFSRIIGFAATELSRRAERRALWRASDSLNRAPDHLLRDIGISRSEIAYRLHFAEKRRVNPRSGAAGW</sequence>
<dbReference type="EMBL" id="FOSL01000006">
    <property type="protein sequence ID" value="SFK40772.1"/>
    <property type="molecule type" value="Genomic_DNA"/>
</dbReference>
<protein>
    <recommendedName>
        <fullName evidence="3">DUF1127 domain-containing protein</fullName>
    </recommendedName>
</protein>
<accession>A0A1I3Z9T2</accession>
<evidence type="ECO:0000313" key="1">
    <source>
        <dbReference type="EMBL" id="SFK40772.1"/>
    </source>
</evidence>